<dbReference type="AlphaFoldDB" id="A0A833LY97"/>
<evidence type="ECO:0000313" key="2">
    <source>
        <dbReference type="Proteomes" id="UP000460298"/>
    </source>
</evidence>
<accession>A0A833LY97</accession>
<dbReference type="EMBL" id="WBUI01000014">
    <property type="protein sequence ID" value="KAB2931394.1"/>
    <property type="molecule type" value="Genomic_DNA"/>
</dbReference>
<gene>
    <name evidence="1" type="ORF">F9K24_14230</name>
</gene>
<comment type="caution">
    <text evidence="1">The sequence shown here is derived from an EMBL/GenBank/DDBJ whole genome shotgun (WGS) entry which is preliminary data.</text>
</comment>
<evidence type="ECO:0000313" key="1">
    <source>
        <dbReference type="EMBL" id="KAB2931394.1"/>
    </source>
</evidence>
<protein>
    <recommendedName>
        <fullName evidence="3">HEAT repeat domain-containing protein</fullName>
    </recommendedName>
</protein>
<evidence type="ECO:0008006" key="3">
    <source>
        <dbReference type="Google" id="ProtNLM"/>
    </source>
</evidence>
<reference evidence="1 2" key="1">
    <citation type="submission" date="2019-10" db="EMBL/GenBank/DDBJ databases">
        <title>Extracellular Electron Transfer in a Candidatus Methanoperedens spp. Enrichment Culture.</title>
        <authorList>
            <person name="Berger S."/>
            <person name="Rangel Shaw D."/>
            <person name="Berben T."/>
            <person name="In 'T Zandt M."/>
            <person name="Frank J."/>
            <person name="Reimann J."/>
            <person name="Jetten M.S.M."/>
            <person name="Welte C.U."/>
        </authorList>
    </citation>
    <scope>NUCLEOTIDE SEQUENCE [LARGE SCALE GENOMIC DNA]</scope>
    <source>
        <strain evidence="1">SB12</strain>
    </source>
</reference>
<name>A0A833LY97_9LEPT</name>
<dbReference type="Proteomes" id="UP000460298">
    <property type="component" value="Unassembled WGS sequence"/>
</dbReference>
<sequence>MIEVAGQHFKDEDELYSEVYDQMAGGWLWIEKNDIDPRQGVQYAMLSVQGTPIGEKMVDIITDMLLDSNIEVRSRAFDILNMESAIFNKDRLVEIFHLHSDLIVGQSSPLEASTSGLDFETILLRGIARHLTKDDTELLDVLKQRTADPEIGDYMIGSVIRIDLDWVLERDIAFVTRFPYVAFGILRQIPDDEAKLQLLRKYKGISEEVRLAMLEQFMGGYHEWTETDKQMKTILEEPNP</sequence>
<organism evidence="1 2">
    <name type="scientific">Leptonema illini</name>
    <dbReference type="NCBI Taxonomy" id="183"/>
    <lineage>
        <taxon>Bacteria</taxon>
        <taxon>Pseudomonadati</taxon>
        <taxon>Spirochaetota</taxon>
        <taxon>Spirochaetia</taxon>
        <taxon>Leptospirales</taxon>
        <taxon>Leptospiraceae</taxon>
        <taxon>Leptonema</taxon>
    </lineage>
</organism>
<proteinExistence type="predicted"/>